<protein>
    <recommendedName>
        <fullName evidence="2">ABC1 atypical kinase-like domain-containing protein</fullName>
    </recommendedName>
</protein>
<name>A0A3P3YC44_PLABS</name>
<dbReference type="InterPro" id="IPR051130">
    <property type="entry name" value="Mito_struct-func_regulator"/>
</dbReference>
<evidence type="ECO:0000313" key="3">
    <source>
        <dbReference type="EMBL" id="SPQ97727.1"/>
    </source>
</evidence>
<dbReference type="PANTHER" id="PTHR43173">
    <property type="entry name" value="ABC1 FAMILY PROTEIN"/>
    <property type="match status" value="1"/>
</dbReference>
<comment type="similarity">
    <text evidence="1">Belongs to the protein kinase superfamily. ADCK protein kinase family.</text>
</comment>
<dbReference type="Gene3D" id="1.10.510.10">
    <property type="entry name" value="Transferase(Phosphotransferase) domain 1"/>
    <property type="match status" value="1"/>
</dbReference>
<dbReference type="AlphaFoldDB" id="A0A3P3YC44"/>
<feature type="domain" description="ABC1 atypical kinase-like" evidence="2">
    <location>
        <begin position="115"/>
        <end position="362"/>
    </location>
</feature>
<accession>A0A3P3YC44</accession>
<dbReference type="CDD" id="cd13969">
    <property type="entry name" value="ADCK1-like"/>
    <property type="match status" value="1"/>
</dbReference>
<evidence type="ECO:0000256" key="1">
    <source>
        <dbReference type="ARBA" id="ARBA00009670"/>
    </source>
</evidence>
<dbReference type="EMBL" id="OVEO01000008">
    <property type="protein sequence ID" value="SPQ97727.1"/>
    <property type="molecule type" value="Genomic_DNA"/>
</dbReference>
<dbReference type="PANTHER" id="PTHR43173:SF28">
    <property type="entry name" value="AARF DOMAIN CONTAINING KINASE 5"/>
    <property type="match status" value="1"/>
</dbReference>
<keyword evidence="3" id="KW-0496">Mitochondrion</keyword>
<gene>
    <name evidence="3" type="ORF">PLBR_LOCUS4942</name>
</gene>
<dbReference type="InterPro" id="IPR004147">
    <property type="entry name" value="ABC1_dom"/>
</dbReference>
<dbReference type="SUPFAM" id="SSF56112">
    <property type="entry name" value="Protein kinase-like (PK-like)"/>
    <property type="match status" value="1"/>
</dbReference>
<sequence>MALSVVRSLVSAHGRQVVALGLATTGSALAYYHAPFEPATRVLRTASVAASIALDYHLSSCGDDEQCLARVHERSATKILELCLRHGGIFVKAGQYLASLTHVLPPQYTATLATLQDKAHPRPFRDVVAIFVEELGQHPLDVFEHIDTEPIAAASLAQVHRAVLRKSGEHVAVKIQYPRLHALLDTDIHSLTRLVKIIVRLYPNLDFMWMIDEFQGNMAKEMDFELEGRSAERVAGYLRNRRDVAVPRIHWNLTTKRLLVMEFMEGVRVDNIGAIRKYGFDPPSVSSIVSDVFAHLIFHHGFVHADPHPGNILIRPRPDQPKLPQMVLLDHGLYQELTDEFRLDYCRLWVACIVLDLRAIRDVSRRFGVESYYKLFPMLFTFRPAGGERKPLGTSINKEAVLEEIYKFGQERDSPLSSRQITMEANDFLSSLPRQMLLVLKTQNLVRQINKHLGGTSLGRLKVMFRQAVRGSFVVHDHSVVSRMIWAIVAEIQLVKLRLALWLAELGTWISRFNRSDDRVMIG</sequence>
<dbReference type="InterPro" id="IPR011009">
    <property type="entry name" value="Kinase-like_dom_sf"/>
</dbReference>
<reference evidence="3 4" key="1">
    <citation type="submission" date="2018-03" db="EMBL/GenBank/DDBJ databases">
        <authorList>
            <person name="Fogelqvist J."/>
        </authorList>
    </citation>
    <scope>NUCLEOTIDE SEQUENCE [LARGE SCALE GENOMIC DNA]</scope>
</reference>
<proteinExistence type="inferred from homology"/>
<evidence type="ECO:0000259" key="2">
    <source>
        <dbReference type="Pfam" id="PF03109"/>
    </source>
</evidence>
<dbReference type="InterPro" id="IPR045307">
    <property type="entry name" value="ADCK1_dom"/>
</dbReference>
<evidence type="ECO:0000313" key="4">
    <source>
        <dbReference type="Proteomes" id="UP000290189"/>
    </source>
</evidence>
<dbReference type="Proteomes" id="UP000290189">
    <property type="component" value="Unassembled WGS sequence"/>
</dbReference>
<dbReference type="Pfam" id="PF03109">
    <property type="entry name" value="ABC1"/>
    <property type="match status" value="1"/>
</dbReference>
<geneLocation type="mitochondrion" evidence="3"/>
<organism evidence="3 4">
    <name type="scientific">Plasmodiophora brassicae</name>
    <name type="common">Clubroot disease agent</name>
    <dbReference type="NCBI Taxonomy" id="37360"/>
    <lineage>
        <taxon>Eukaryota</taxon>
        <taxon>Sar</taxon>
        <taxon>Rhizaria</taxon>
        <taxon>Endomyxa</taxon>
        <taxon>Phytomyxea</taxon>
        <taxon>Plasmodiophorida</taxon>
        <taxon>Plasmodiophoridae</taxon>
        <taxon>Plasmodiophora</taxon>
    </lineage>
</organism>